<evidence type="ECO:0000313" key="2">
    <source>
        <dbReference type="EMBL" id="GAD86043.1"/>
    </source>
</evidence>
<dbReference type="GO" id="GO:0016042">
    <property type="term" value="P:lipid catabolic process"/>
    <property type="evidence" value="ECO:0007669"/>
    <property type="project" value="InterPro"/>
</dbReference>
<dbReference type="Pfam" id="PF03583">
    <property type="entry name" value="LIP"/>
    <property type="match status" value="1"/>
</dbReference>
<dbReference type="PANTHER" id="PTHR34853:SF1">
    <property type="entry name" value="LIPASE 5"/>
    <property type="match status" value="1"/>
</dbReference>
<dbReference type="GeneID" id="91517607"/>
<feature type="signal peptide" evidence="1">
    <location>
        <begin position="1"/>
        <end position="23"/>
    </location>
</feature>
<dbReference type="PIRSF" id="PIRSF029171">
    <property type="entry name" value="Esterase_LipA"/>
    <property type="match status" value="1"/>
</dbReference>
<organism evidence="2 3">
    <name type="scientific">Nocardia asteroides NBRC 15531</name>
    <dbReference type="NCBI Taxonomy" id="1110697"/>
    <lineage>
        <taxon>Bacteria</taxon>
        <taxon>Bacillati</taxon>
        <taxon>Actinomycetota</taxon>
        <taxon>Actinomycetes</taxon>
        <taxon>Mycobacteriales</taxon>
        <taxon>Nocardiaceae</taxon>
        <taxon>Nocardia</taxon>
    </lineage>
</organism>
<dbReference type="OrthoDB" id="9798122at2"/>
<keyword evidence="1" id="KW-0732">Signal</keyword>
<dbReference type="RefSeq" id="WP_019047182.1">
    <property type="nucleotide sequence ID" value="NZ_BAFO02000032.1"/>
</dbReference>
<comment type="caution">
    <text evidence="2">The sequence shown here is derived from an EMBL/GenBank/DDBJ whole genome shotgun (WGS) entry which is preliminary data.</text>
</comment>
<gene>
    <name evidence="2" type="ORF">NCAST_32_05300</name>
</gene>
<dbReference type="Gene3D" id="3.40.50.1820">
    <property type="entry name" value="alpha/beta hydrolase"/>
    <property type="match status" value="2"/>
</dbReference>
<sequence>MRYLVSATLFVLLAAASTGSATAAPPAGGGAGGVVSSRALTGPELIPGAATGFRVVYRTTGQNGEPQVSGASVFVPAGEPPAGGRPVVSWAHGTSGMTEGCAPNLTGGIADTFDETPHLRAYLDQGYAVAATDYIGLGGPGTYEYLAWRAAGHAVLDAVRAAGAVDPTLSRSFVAAGHSIGGQAALAAAHLWAGYAAELDLRGTLAYAPTSNVVEAITALGRPGTPVMPGLDGLHARLVMILAGLDHARPDVHVTDYLSVHGREMLAVARAGERCLGALEEAVAGRAVGDLFTRPLADQPLAGALSDYLTVPTTDHRRPVLLLQGEADTVQPAPTTILLQQQLAQSGAVSRLTLYPGADHFSLLLASAADERDFLTQVLPAH</sequence>
<dbReference type="InterPro" id="IPR005152">
    <property type="entry name" value="Lipase_secreted"/>
</dbReference>
<evidence type="ECO:0000256" key="1">
    <source>
        <dbReference type="SAM" id="SignalP"/>
    </source>
</evidence>
<reference evidence="2 3" key="1">
    <citation type="journal article" date="2014" name="BMC Genomics">
        <title>Genome based analysis of type-I polyketide synthase and nonribosomal peptide synthetase gene clusters in seven strains of five representative Nocardia species.</title>
        <authorList>
            <person name="Komaki H."/>
            <person name="Ichikawa N."/>
            <person name="Hosoyama A."/>
            <person name="Takahashi-Nakaguchi A."/>
            <person name="Matsuzawa T."/>
            <person name="Suzuki K."/>
            <person name="Fujita N."/>
            <person name="Gonoi T."/>
        </authorList>
    </citation>
    <scope>NUCLEOTIDE SEQUENCE [LARGE SCALE GENOMIC DNA]</scope>
    <source>
        <strain evidence="2 3">NBRC 15531</strain>
    </source>
</reference>
<evidence type="ECO:0008006" key="4">
    <source>
        <dbReference type="Google" id="ProtNLM"/>
    </source>
</evidence>
<proteinExistence type="predicted"/>
<protein>
    <recommendedName>
        <fullName evidence="4">Lipase</fullName>
    </recommendedName>
</protein>
<name>U5EI64_NOCAS</name>
<dbReference type="GO" id="GO:0004806">
    <property type="term" value="F:triacylglycerol lipase activity"/>
    <property type="evidence" value="ECO:0007669"/>
    <property type="project" value="InterPro"/>
</dbReference>
<dbReference type="AlphaFoldDB" id="U5EI64"/>
<feature type="chain" id="PRO_5004659346" description="Lipase" evidence="1">
    <location>
        <begin position="24"/>
        <end position="382"/>
    </location>
</feature>
<dbReference type="EMBL" id="BAFO02000032">
    <property type="protein sequence ID" value="GAD86043.1"/>
    <property type="molecule type" value="Genomic_DNA"/>
</dbReference>
<dbReference type="PANTHER" id="PTHR34853">
    <property type="match status" value="1"/>
</dbReference>
<accession>U5EI64</accession>
<dbReference type="STRING" id="1824.SAMN05444423_102576"/>
<keyword evidence="3" id="KW-1185">Reference proteome</keyword>
<dbReference type="eggNOG" id="COG1073">
    <property type="taxonomic scope" value="Bacteria"/>
</dbReference>
<dbReference type="InterPro" id="IPR029058">
    <property type="entry name" value="AB_hydrolase_fold"/>
</dbReference>
<dbReference type="Proteomes" id="UP000017048">
    <property type="component" value="Unassembled WGS sequence"/>
</dbReference>
<dbReference type="SUPFAM" id="SSF53474">
    <property type="entry name" value="alpha/beta-Hydrolases"/>
    <property type="match status" value="1"/>
</dbReference>
<evidence type="ECO:0000313" key="3">
    <source>
        <dbReference type="Proteomes" id="UP000017048"/>
    </source>
</evidence>